<reference evidence="4" key="1">
    <citation type="journal article" date="2019" name="Int. J. Syst. Evol. Microbiol.">
        <title>The Global Catalogue of Microorganisms (GCM) 10K type strain sequencing project: providing services to taxonomists for standard genome sequencing and annotation.</title>
        <authorList>
            <consortium name="The Broad Institute Genomics Platform"/>
            <consortium name="The Broad Institute Genome Sequencing Center for Infectious Disease"/>
            <person name="Wu L."/>
            <person name="Ma J."/>
        </authorList>
    </citation>
    <scope>NUCLEOTIDE SEQUENCE [LARGE SCALE GENOMIC DNA]</scope>
    <source>
        <strain evidence="4">CGMCC 4.7304</strain>
    </source>
</reference>
<dbReference type="InterPro" id="IPR002397">
    <property type="entry name" value="Cyt_P450_B"/>
</dbReference>
<dbReference type="PANTHER" id="PTHR46696:SF6">
    <property type="entry name" value="P450, PUTATIVE (EUROFUNG)-RELATED"/>
    <property type="match status" value="1"/>
</dbReference>
<keyword evidence="2" id="KW-0503">Monooxygenase</keyword>
<dbReference type="SUPFAM" id="SSF48264">
    <property type="entry name" value="Cytochrome P450"/>
    <property type="match status" value="1"/>
</dbReference>
<dbReference type="EMBL" id="JBHSPB010000045">
    <property type="protein sequence ID" value="MFC5725030.1"/>
    <property type="molecule type" value="Genomic_DNA"/>
</dbReference>
<accession>A0ABW0Z899</accession>
<keyword evidence="4" id="KW-1185">Reference proteome</keyword>
<dbReference type="Pfam" id="PF00067">
    <property type="entry name" value="p450"/>
    <property type="match status" value="1"/>
</dbReference>
<keyword evidence="2" id="KW-0560">Oxidoreductase</keyword>
<proteinExistence type="inferred from homology"/>
<protein>
    <submittedName>
        <fullName evidence="3">Cytochrome P450</fullName>
    </submittedName>
</protein>
<gene>
    <name evidence="3" type="ORF">ACFP1Z_33300</name>
</gene>
<comment type="caution">
    <text evidence="3">The sequence shown here is derived from an EMBL/GenBank/DDBJ whole genome shotgun (WGS) entry which is preliminary data.</text>
</comment>
<dbReference type="InterPro" id="IPR017972">
    <property type="entry name" value="Cyt_P450_CS"/>
</dbReference>
<keyword evidence="2" id="KW-0349">Heme</keyword>
<sequence length="391" mass="41012">MTFPFPPGPRGTVPPRYARLLADEPVSEVTLADGTTIRLVTRYEDVRTVLSSERFSRYRAAVLPGTGLGRSQGTGLVDLDPPAHTRLRDPVAAAFAPGRTARLRPRIEAVADGILDALPAGDGPVDLVGGYTAPFAGRVVCELLGLPGEQWRQFTGGAETLLTPGLPEARARAARLRLRDALLELLTARRETPGDDVASVLLSDGGQLTDDERVLLLHGLIVSGFIGVRDLLARHLFALLAEPALLARLVREPAAIPAAVGELLRYYPSSNDGLLRVATEDVVLSGTLVPAGAPVLPLVSAASRDPGVFDRPDVLDIDRPPGPGHGLAFGAGRHACPAADLAVTELSVGVGRLLAAFPALRLAVAADEVEHSSALLPLGIPALPVVPGPRR</sequence>
<dbReference type="InterPro" id="IPR036396">
    <property type="entry name" value="Cyt_P450_sf"/>
</dbReference>
<evidence type="ECO:0000256" key="1">
    <source>
        <dbReference type="ARBA" id="ARBA00010617"/>
    </source>
</evidence>
<dbReference type="Gene3D" id="1.10.630.10">
    <property type="entry name" value="Cytochrome P450"/>
    <property type="match status" value="1"/>
</dbReference>
<name>A0ABW0Z899_9ACTN</name>
<dbReference type="InterPro" id="IPR001128">
    <property type="entry name" value="Cyt_P450"/>
</dbReference>
<keyword evidence="2" id="KW-0408">Iron</keyword>
<dbReference type="RefSeq" id="WP_390321791.1">
    <property type="nucleotide sequence ID" value="NZ_JBHSPB010000045.1"/>
</dbReference>
<comment type="similarity">
    <text evidence="1 2">Belongs to the cytochrome P450 family.</text>
</comment>
<evidence type="ECO:0000313" key="3">
    <source>
        <dbReference type="EMBL" id="MFC5725030.1"/>
    </source>
</evidence>
<dbReference type="PROSITE" id="PS00086">
    <property type="entry name" value="CYTOCHROME_P450"/>
    <property type="match status" value="1"/>
</dbReference>
<keyword evidence="2" id="KW-0479">Metal-binding</keyword>
<organism evidence="3 4">
    <name type="scientific">Streptomyces gamaensis</name>
    <dbReference type="NCBI Taxonomy" id="1763542"/>
    <lineage>
        <taxon>Bacteria</taxon>
        <taxon>Bacillati</taxon>
        <taxon>Actinomycetota</taxon>
        <taxon>Actinomycetes</taxon>
        <taxon>Kitasatosporales</taxon>
        <taxon>Streptomycetaceae</taxon>
        <taxon>Streptomyces</taxon>
    </lineage>
</organism>
<dbReference type="PRINTS" id="PR00359">
    <property type="entry name" value="BP450"/>
</dbReference>
<evidence type="ECO:0000313" key="4">
    <source>
        <dbReference type="Proteomes" id="UP001596083"/>
    </source>
</evidence>
<evidence type="ECO:0000256" key="2">
    <source>
        <dbReference type="RuleBase" id="RU000461"/>
    </source>
</evidence>
<dbReference type="Proteomes" id="UP001596083">
    <property type="component" value="Unassembled WGS sequence"/>
</dbReference>
<dbReference type="PANTHER" id="PTHR46696">
    <property type="entry name" value="P450, PUTATIVE (EUROFUNG)-RELATED"/>
    <property type="match status" value="1"/>
</dbReference>